<dbReference type="Pfam" id="PF03741">
    <property type="entry name" value="TerC"/>
    <property type="match status" value="1"/>
</dbReference>
<protein>
    <submittedName>
        <fullName evidence="7">Integral membrane protein, YjbE family</fullName>
    </submittedName>
</protein>
<dbReference type="GO" id="GO:0016020">
    <property type="term" value="C:membrane"/>
    <property type="evidence" value="ECO:0007669"/>
    <property type="project" value="UniProtKB-SubCell"/>
</dbReference>
<comment type="similarity">
    <text evidence="2">Belongs to the TerC family.</text>
</comment>
<proteinExistence type="inferred from homology"/>
<reference evidence="7 8" key="1">
    <citation type="journal article" date="2013" name="Genome Announc.">
        <title>Draft Genome Sequence for Ralstonia sp. Strain OR214, a Bacterium with Potential for Bioremediation.</title>
        <authorList>
            <person name="Utturkar S.M."/>
            <person name="Bollmann A."/>
            <person name="Brzoska R.M."/>
            <person name="Klingeman D.M."/>
            <person name="Epstein S.E."/>
            <person name="Palumbo A.V."/>
            <person name="Brown S.D."/>
        </authorList>
    </citation>
    <scope>NUCLEOTIDE SEQUENCE [LARGE SCALE GENOMIC DNA]</scope>
    <source>
        <strain evidence="7 8">OR214</strain>
    </source>
</reference>
<evidence type="ECO:0000256" key="3">
    <source>
        <dbReference type="ARBA" id="ARBA00022692"/>
    </source>
</evidence>
<accession>R0E146</accession>
<evidence type="ECO:0000256" key="5">
    <source>
        <dbReference type="ARBA" id="ARBA00023136"/>
    </source>
</evidence>
<comment type="caution">
    <text evidence="7">The sequence shown here is derived from an EMBL/GenBank/DDBJ whole genome shotgun (WGS) entry which is preliminary data.</text>
</comment>
<dbReference type="PANTHER" id="PTHR30238">
    <property type="entry name" value="MEMBRANE BOUND PREDICTED REDOX MODULATOR"/>
    <property type="match status" value="1"/>
</dbReference>
<feature type="transmembrane region" description="Helical" evidence="6">
    <location>
        <begin position="212"/>
        <end position="231"/>
    </location>
</feature>
<evidence type="ECO:0000256" key="4">
    <source>
        <dbReference type="ARBA" id="ARBA00022989"/>
    </source>
</evidence>
<dbReference type="NCBIfam" id="TIGR03717">
    <property type="entry name" value="R_switched_YjbE"/>
    <property type="match status" value="1"/>
</dbReference>
<keyword evidence="4 6" id="KW-1133">Transmembrane helix</keyword>
<dbReference type="InterPro" id="IPR022301">
    <property type="entry name" value="Integral_membrane_YjbE"/>
</dbReference>
<organism evidence="7 8">
    <name type="scientific">Ralstonia pickettii OR214</name>
    <dbReference type="NCBI Taxonomy" id="1264675"/>
    <lineage>
        <taxon>Bacteria</taxon>
        <taxon>Pseudomonadati</taxon>
        <taxon>Pseudomonadota</taxon>
        <taxon>Betaproteobacteria</taxon>
        <taxon>Burkholderiales</taxon>
        <taxon>Burkholderiaceae</taxon>
        <taxon>Ralstonia</taxon>
    </lineage>
</organism>
<evidence type="ECO:0000313" key="7">
    <source>
        <dbReference type="EMBL" id="ENZ75252.1"/>
    </source>
</evidence>
<keyword evidence="3 6" id="KW-0812">Transmembrane</keyword>
<feature type="transmembrane region" description="Helical" evidence="6">
    <location>
        <begin position="185"/>
        <end position="205"/>
    </location>
</feature>
<dbReference type="PATRIC" id="fig|1264675.3.peg.4622"/>
<evidence type="ECO:0000256" key="1">
    <source>
        <dbReference type="ARBA" id="ARBA00004141"/>
    </source>
</evidence>
<evidence type="ECO:0000313" key="8">
    <source>
        <dbReference type="Proteomes" id="UP000013280"/>
    </source>
</evidence>
<feature type="transmembrane region" description="Helical" evidence="6">
    <location>
        <begin position="55"/>
        <end position="81"/>
    </location>
</feature>
<name>R0E146_RALPI</name>
<keyword evidence="5 6" id="KW-0472">Membrane</keyword>
<feature type="transmembrane region" description="Helical" evidence="6">
    <location>
        <begin position="251"/>
        <end position="271"/>
    </location>
</feature>
<evidence type="ECO:0000256" key="6">
    <source>
        <dbReference type="SAM" id="Phobius"/>
    </source>
</evidence>
<feature type="transmembrane region" description="Helical" evidence="6">
    <location>
        <begin position="93"/>
        <end position="113"/>
    </location>
</feature>
<evidence type="ECO:0000256" key="2">
    <source>
        <dbReference type="ARBA" id="ARBA00007511"/>
    </source>
</evidence>
<dbReference type="InterPro" id="IPR005496">
    <property type="entry name" value="Integral_membrane_TerC"/>
</dbReference>
<feature type="transmembrane region" description="Helical" evidence="6">
    <location>
        <begin position="119"/>
        <end position="138"/>
    </location>
</feature>
<comment type="subcellular location">
    <subcellularLocation>
        <location evidence="1">Membrane</location>
        <topology evidence="1">Multi-pass membrane protein</topology>
    </subcellularLocation>
</comment>
<dbReference type="PANTHER" id="PTHR30238:SF4">
    <property type="entry name" value="SLL1022 PROTEIN"/>
    <property type="match status" value="1"/>
</dbReference>
<dbReference type="AlphaFoldDB" id="R0E146"/>
<feature type="transmembrane region" description="Helical" evidence="6">
    <location>
        <begin position="159"/>
        <end position="179"/>
    </location>
</feature>
<gene>
    <name evidence="7" type="ORF">OR214_04693</name>
</gene>
<dbReference type="EMBL" id="APMQ01000018">
    <property type="protein sequence ID" value="ENZ75252.1"/>
    <property type="molecule type" value="Genomic_DNA"/>
</dbReference>
<dbReference type="Proteomes" id="UP000013280">
    <property type="component" value="Unassembled WGS sequence"/>
</dbReference>
<sequence precursor="true">MCENGGFGSRFCLIAMQHAIRARHVYKRARGCKPNHFPPTPKDILDNTMALTSSAFWFALGSIILTNIVLSGDNAVVIALAARNLPKRQQKQAIFWGSAGAIVLRVVLTALAVKLLSLPYLKTIGAVLLVYIGVKLLTDAEDEAADRHQRDGLWPAIQTILIADFVMSLDNVVAVAAAAEKGPPGTTFLLLVLGLGLSVPLIVFGSTLLVGVMARFPVIITLGAALLGYLAGDMLVTDPIDAAWFERAVPYADVVVGCVGALLVVGVGRWLSRRTLRQA</sequence>